<gene>
    <name evidence="1" type="ORF">L1049_027080</name>
</gene>
<dbReference type="AlphaFoldDB" id="A0AAP0N2J4"/>
<proteinExistence type="predicted"/>
<evidence type="ECO:0000313" key="2">
    <source>
        <dbReference type="Proteomes" id="UP001415857"/>
    </source>
</evidence>
<dbReference type="Proteomes" id="UP001415857">
    <property type="component" value="Unassembled WGS sequence"/>
</dbReference>
<organism evidence="1 2">
    <name type="scientific">Liquidambar formosana</name>
    <name type="common">Formosan gum</name>
    <dbReference type="NCBI Taxonomy" id="63359"/>
    <lineage>
        <taxon>Eukaryota</taxon>
        <taxon>Viridiplantae</taxon>
        <taxon>Streptophyta</taxon>
        <taxon>Embryophyta</taxon>
        <taxon>Tracheophyta</taxon>
        <taxon>Spermatophyta</taxon>
        <taxon>Magnoliopsida</taxon>
        <taxon>eudicotyledons</taxon>
        <taxon>Gunneridae</taxon>
        <taxon>Pentapetalae</taxon>
        <taxon>Saxifragales</taxon>
        <taxon>Altingiaceae</taxon>
        <taxon>Liquidambar</taxon>
    </lineage>
</organism>
<comment type="caution">
    <text evidence="1">The sequence shown here is derived from an EMBL/GenBank/DDBJ whole genome shotgun (WGS) entry which is preliminary data.</text>
</comment>
<accession>A0AAP0N2J4</accession>
<reference evidence="1 2" key="1">
    <citation type="journal article" date="2024" name="Plant J.">
        <title>Genome sequences and population genomics reveal climatic adaptation and genomic divergence between two closely related sweetgum species.</title>
        <authorList>
            <person name="Xu W.Q."/>
            <person name="Ren C.Q."/>
            <person name="Zhang X.Y."/>
            <person name="Comes H.P."/>
            <person name="Liu X.H."/>
            <person name="Li Y.G."/>
            <person name="Kettle C.J."/>
            <person name="Jalonen R."/>
            <person name="Gaisberger H."/>
            <person name="Ma Y.Z."/>
            <person name="Qiu Y.X."/>
        </authorList>
    </citation>
    <scope>NUCLEOTIDE SEQUENCE [LARGE SCALE GENOMIC DNA]</scope>
    <source>
        <strain evidence="1">Hangzhou</strain>
    </source>
</reference>
<keyword evidence="2" id="KW-1185">Reference proteome</keyword>
<sequence>MTQIFHKNPCSGGEGYRILNLEPVGVKKYLNWICWWTGNLKWARLMMHFHLIFHAQYGGEPESSKSEEVMIDPFNRRYPLSAGGRVSASFIAPLSGSLSL</sequence>
<evidence type="ECO:0000313" key="1">
    <source>
        <dbReference type="EMBL" id="KAK9265847.1"/>
    </source>
</evidence>
<protein>
    <submittedName>
        <fullName evidence="1">Uncharacterized protein</fullName>
    </submittedName>
</protein>
<dbReference type="EMBL" id="JBBPBK010000294">
    <property type="protein sequence ID" value="KAK9265847.1"/>
    <property type="molecule type" value="Genomic_DNA"/>
</dbReference>
<name>A0AAP0N2J4_LIQFO</name>